<feature type="transmembrane region" description="Helical" evidence="1">
    <location>
        <begin position="22"/>
        <end position="42"/>
    </location>
</feature>
<proteinExistence type="predicted"/>
<accession>A0A5J5IIH7</accession>
<keyword evidence="1" id="KW-0472">Membrane</keyword>
<protein>
    <submittedName>
        <fullName evidence="2">Uncharacterized protein</fullName>
    </submittedName>
</protein>
<feature type="transmembrane region" description="Helical" evidence="1">
    <location>
        <begin position="54"/>
        <end position="73"/>
    </location>
</feature>
<dbReference type="RefSeq" id="WP_150414550.1">
    <property type="nucleotide sequence ID" value="NZ_VYQF01000002.1"/>
</dbReference>
<dbReference type="AlphaFoldDB" id="A0A5J5IIH7"/>
<organism evidence="2 3">
    <name type="scientific">Ginsengibacter hankyongi</name>
    <dbReference type="NCBI Taxonomy" id="2607284"/>
    <lineage>
        <taxon>Bacteria</taxon>
        <taxon>Pseudomonadati</taxon>
        <taxon>Bacteroidota</taxon>
        <taxon>Chitinophagia</taxon>
        <taxon>Chitinophagales</taxon>
        <taxon>Chitinophagaceae</taxon>
        <taxon>Ginsengibacter</taxon>
    </lineage>
</organism>
<sequence length="84" mass="9962">MSLEEFENTEDKRTKRYILMKSVMDFGMGILYIGVGVFIIFSKQLHFSNNFTDSTPAKIFAGLIIIYGAWRFYRGIKKDYFRER</sequence>
<reference evidence="2 3" key="1">
    <citation type="submission" date="2019-09" db="EMBL/GenBank/DDBJ databases">
        <title>Draft genome sequence of Ginsengibacter sp. BR5-29.</title>
        <authorList>
            <person name="Im W.-T."/>
        </authorList>
    </citation>
    <scope>NUCLEOTIDE SEQUENCE [LARGE SCALE GENOMIC DNA]</scope>
    <source>
        <strain evidence="2 3">BR5-29</strain>
    </source>
</reference>
<comment type="caution">
    <text evidence="2">The sequence shown here is derived from an EMBL/GenBank/DDBJ whole genome shotgun (WGS) entry which is preliminary data.</text>
</comment>
<evidence type="ECO:0000256" key="1">
    <source>
        <dbReference type="SAM" id="Phobius"/>
    </source>
</evidence>
<keyword evidence="1" id="KW-1133">Transmembrane helix</keyword>
<dbReference type="Proteomes" id="UP000326903">
    <property type="component" value="Unassembled WGS sequence"/>
</dbReference>
<dbReference type="EMBL" id="VYQF01000002">
    <property type="protein sequence ID" value="KAA9039142.1"/>
    <property type="molecule type" value="Genomic_DNA"/>
</dbReference>
<evidence type="ECO:0000313" key="2">
    <source>
        <dbReference type="EMBL" id="KAA9039142.1"/>
    </source>
</evidence>
<keyword evidence="3" id="KW-1185">Reference proteome</keyword>
<name>A0A5J5IIH7_9BACT</name>
<gene>
    <name evidence="2" type="ORF">FW778_09910</name>
</gene>
<evidence type="ECO:0000313" key="3">
    <source>
        <dbReference type="Proteomes" id="UP000326903"/>
    </source>
</evidence>
<keyword evidence="1" id="KW-0812">Transmembrane</keyword>